<dbReference type="EMBL" id="CAWUPB010001195">
    <property type="protein sequence ID" value="CAK7355580.1"/>
    <property type="molecule type" value="Genomic_DNA"/>
</dbReference>
<organism evidence="1 2">
    <name type="scientific">Dovyalis caffra</name>
    <dbReference type="NCBI Taxonomy" id="77055"/>
    <lineage>
        <taxon>Eukaryota</taxon>
        <taxon>Viridiplantae</taxon>
        <taxon>Streptophyta</taxon>
        <taxon>Embryophyta</taxon>
        <taxon>Tracheophyta</taxon>
        <taxon>Spermatophyta</taxon>
        <taxon>Magnoliopsida</taxon>
        <taxon>eudicotyledons</taxon>
        <taxon>Gunneridae</taxon>
        <taxon>Pentapetalae</taxon>
        <taxon>rosids</taxon>
        <taxon>fabids</taxon>
        <taxon>Malpighiales</taxon>
        <taxon>Salicaceae</taxon>
        <taxon>Flacourtieae</taxon>
        <taxon>Dovyalis</taxon>
    </lineage>
</organism>
<evidence type="ECO:0000313" key="2">
    <source>
        <dbReference type="Proteomes" id="UP001314170"/>
    </source>
</evidence>
<protein>
    <submittedName>
        <fullName evidence="1">Uncharacterized protein</fullName>
    </submittedName>
</protein>
<feature type="non-terminal residue" evidence="1">
    <location>
        <position position="117"/>
    </location>
</feature>
<accession>A0AAV1SNI3</accession>
<evidence type="ECO:0000313" key="1">
    <source>
        <dbReference type="EMBL" id="CAK7355580.1"/>
    </source>
</evidence>
<name>A0AAV1SNI3_9ROSI</name>
<feature type="non-terminal residue" evidence="1">
    <location>
        <position position="1"/>
    </location>
</feature>
<reference evidence="1 2" key="1">
    <citation type="submission" date="2024-01" db="EMBL/GenBank/DDBJ databases">
        <authorList>
            <person name="Waweru B."/>
        </authorList>
    </citation>
    <scope>NUCLEOTIDE SEQUENCE [LARGE SCALE GENOMIC DNA]</scope>
</reference>
<sequence length="117" mass="13763">YKCYHPPTRKLYVLDDVTFVENKPYFSTPYIPEELPIIVDFDIDPSLDISSSRDIAPHERPLNDNVYQSTILLLVEETENDGRLIYRFRFDKVYIRKKDAIPASATKINHLYRVTNP</sequence>
<comment type="caution">
    <text evidence="1">The sequence shown here is derived from an EMBL/GenBank/DDBJ whole genome shotgun (WGS) entry which is preliminary data.</text>
</comment>
<proteinExistence type="predicted"/>
<keyword evidence="2" id="KW-1185">Reference proteome</keyword>
<dbReference type="AlphaFoldDB" id="A0AAV1SNI3"/>
<gene>
    <name evidence="1" type="ORF">DCAF_LOCUS25840</name>
</gene>
<dbReference type="Proteomes" id="UP001314170">
    <property type="component" value="Unassembled WGS sequence"/>
</dbReference>